<feature type="compositionally biased region" description="Basic and acidic residues" evidence="1">
    <location>
        <begin position="134"/>
        <end position="149"/>
    </location>
</feature>
<dbReference type="EMBL" id="KZ613472">
    <property type="protein sequence ID" value="PMD24419.1"/>
    <property type="molecule type" value="Genomic_DNA"/>
</dbReference>
<feature type="compositionally biased region" description="Basic and acidic residues" evidence="1">
    <location>
        <begin position="11"/>
        <end position="21"/>
    </location>
</feature>
<dbReference type="Proteomes" id="UP000235672">
    <property type="component" value="Unassembled WGS sequence"/>
</dbReference>
<feature type="compositionally biased region" description="Polar residues" evidence="1">
    <location>
        <begin position="1"/>
        <end position="10"/>
    </location>
</feature>
<keyword evidence="3" id="KW-1185">Reference proteome</keyword>
<protein>
    <submittedName>
        <fullName evidence="2">Uncharacterized protein</fullName>
    </submittedName>
</protein>
<organism evidence="2 3">
    <name type="scientific">Hyaloscypha hepaticicola</name>
    <dbReference type="NCBI Taxonomy" id="2082293"/>
    <lineage>
        <taxon>Eukaryota</taxon>
        <taxon>Fungi</taxon>
        <taxon>Dikarya</taxon>
        <taxon>Ascomycota</taxon>
        <taxon>Pezizomycotina</taxon>
        <taxon>Leotiomycetes</taxon>
        <taxon>Helotiales</taxon>
        <taxon>Hyaloscyphaceae</taxon>
        <taxon>Hyaloscypha</taxon>
    </lineage>
</organism>
<dbReference type="OrthoDB" id="10514375at2759"/>
<feature type="region of interest" description="Disordered" evidence="1">
    <location>
        <begin position="131"/>
        <end position="178"/>
    </location>
</feature>
<feature type="compositionally biased region" description="Polar residues" evidence="1">
    <location>
        <begin position="228"/>
        <end position="238"/>
    </location>
</feature>
<sequence length="297" mass="33906">MASTNPNNTIQREERDQRDERRLILPENRVFGPPCRVNIDWNAALHQQRLLATLPYPSSHEKAYTKWLQGHRMEPAWTDLNFLERAEWVQFYFDMTTEDLKVKELESEKIQDEDEAEATEYVQMAQRTIIPLKQKRESDDDTKEPKFYYEDPGAASNASASTTNAGSPSYEYNQFGPRRMPQNVYYGTGYATAAESSNVPGPVGTLMWPRTQELIAQERRSKKRKLQPGQSSMNQQPAGHSGQFGPPMTQAPMYNQFGPPARSAPSISQQTVYNQFPVTGPVYLNQYRGPYQGPKQG</sequence>
<name>A0A2J6QDS7_9HELO</name>
<feature type="compositionally biased region" description="Low complexity" evidence="1">
    <location>
        <begin position="152"/>
        <end position="169"/>
    </location>
</feature>
<evidence type="ECO:0000256" key="1">
    <source>
        <dbReference type="SAM" id="MobiDB-lite"/>
    </source>
</evidence>
<reference evidence="2 3" key="1">
    <citation type="submission" date="2016-05" db="EMBL/GenBank/DDBJ databases">
        <title>A degradative enzymes factory behind the ericoid mycorrhizal symbiosis.</title>
        <authorList>
            <consortium name="DOE Joint Genome Institute"/>
            <person name="Martino E."/>
            <person name="Morin E."/>
            <person name="Grelet G."/>
            <person name="Kuo A."/>
            <person name="Kohler A."/>
            <person name="Daghino S."/>
            <person name="Barry K."/>
            <person name="Choi C."/>
            <person name="Cichocki N."/>
            <person name="Clum A."/>
            <person name="Copeland A."/>
            <person name="Hainaut M."/>
            <person name="Haridas S."/>
            <person name="Labutti K."/>
            <person name="Lindquist E."/>
            <person name="Lipzen A."/>
            <person name="Khouja H.-R."/>
            <person name="Murat C."/>
            <person name="Ohm R."/>
            <person name="Olson A."/>
            <person name="Spatafora J."/>
            <person name="Veneault-Fourrey C."/>
            <person name="Henrissat B."/>
            <person name="Grigoriev I."/>
            <person name="Martin F."/>
            <person name="Perotto S."/>
        </authorList>
    </citation>
    <scope>NUCLEOTIDE SEQUENCE [LARGE SCALE GENOMIC DNA]</scope>
    <source>
        <strain evidence="2 3">UAMH 7357</strain>
    </source>
</reference>
<feature type="region of interest" description="Disordered" evidence="1">
    <location>
        <begin position="219"/>
        <end position="269"/>
    </location>
</feature>
<proteinExistence type="predicted"/>
<gene>
    <name evidence="2" type="ORF">NA56DRAFT_700043</name>
</gene>
<evidence type="ECO:0000313" key="3">
    <source>
        <dbReference type="Proteomes" id="UP000235672"/>
    </source>
</evidence>
<feature type="region of interest" description="Disordered" evidence="1">
    <location>
        <begin position="1"/>
        <end position="21"/>
    </location>
</feature>
<evidence type="ECO:0000313" key="2">
    <source>
        <dbReference type="EMBL" id="PMD24419.1"/>
    </source>
</evidence>
<dbReference type="AlphaFoldDB" id="A0A2J6QDS7"/>
<accession>A0A2J6QDS7</accession>